<dbReference type="AlphaFoldDB" id="A0A366MV55"/>
<proteinExistence type="predicted"/>
<evidence type="ECO:0008006" key="3">
    <source>
        <dbReference type="Google" id="ProtNLM"/>
    </source>
</evidence>
<organism evidence="1 2">
    <name type="scientific">Aliarcobacter vitoriensis</name>
    <dbReference type="NCBI Taxonomy" id="2011099"/>
    <lineage>
        <taxon>Bacteria</taxon>
        <taxon>Pseudomonadati</taxon>
        <taxon>Campylobacterota</taxon>
        <taxon>Epsilonproteobacteria</taxon>
        <taxon>Campylobacterales</taxon>
        <taxon>Arcobacteraceae</taxon>
        <taxon>Aliarcobacter</taxon>
    </lineage>
</organism>
<accession>A0A366MV55</accession>
<dbReference type="Proteomes" id="UP000252669">
    <property type="component" value="Unassembled WGS sequence"/>
</dbReference>
<protein>
    <recommendedName>
        <fullName evidence="3">Methyltransferase domain-containing protein</fullName>
    </recommendedName>
</protein>
<comment type="caution">
    <text evidence="1">The sequence shown here is derived from an EMBL/GenBank/DDBJ whole genome shotgun (WGS) entry which is preliminary data.</text>
</comment>
<gene>
    <name evidence="1" type="ORF">CRU91_00330</name>
</gene>
<name>A0A366MV55_9BACT</name>
<evidence type="ECO:0000313" key="2">
    <source>
        <dbReference type="Proteomes" id="UP000252669"/>
    </source>
</evidence>
<dbReference type="OrthoDB" id="1892902at2"/>
<sequence length="190" mass="22497">MIQQNNKIQFLTKEQFFQTAKEIGGKHWQHLNGRWYYHHQAIEVLKSLDIYHPEDILEMGTVGMQLVKNSHTIDFSEGWNFTGKNPTYNHNAKIIPWPIEDKRYDVFIALRVFQHLQPKQKEAFLEAKRIAKHIILCIPIESNDKISFTKPIGIKLSQLIEWNEGVKPNKIIETKDWGNIYYWDFSDTTQ</sequence>
<dbReference type="RefSeq" id="WP_113892255.1">
    <property type="nucleotide sequence ID" value="NZ_JANJGA010000002.1"/>
</dbReference>
<dbReference type="EMBL" id="PDKB01000001">
    <property type="protein sequence ID" value="RBQ30125.1"/>
    <property type="molecule type" value="Genomic_DNA"/>
</dbReference>
<reference evidence="1 2" key="1">
    <citation type="submission" date="2017-10" db="EMBL/GenBank/DDBJ databases">
        <title>Genomics of the genus Arcobacter.</title>
        <authorList>
            <person name="Perez-Cataluna A."/>
            <person name="Figueras M.J."/>
        </authorList>
    </citation>
    <scope>NUCLEOTIDE SEQUENCE [LARGE SCALE GENOMIC DNA]</scope>
    <source>
        <strain evidence="1 2">CECT 9230</strain>
    </source>
</reference>
<evidence type="ECO:0000313" key="1">
    <source>
        <dbReference type="EMBL" id="RBQ30125.1"/>
    </source>
</evidence>
<keyword evidence="2" id="KW-1185">Reference proteome</keyword>